<protein>
    <recommendedName>
        <fullName evidence="3">F-box domain-containing protein</fullName>
    </recommendedName>
</protein>
<evidence type="ECO:0008006" key="3">
    <source>
        <dbReference type="Google" id="ProtNLM"/>
    </source>
</evidence>
<sequence>MVTAKMLSRPFTMQLPVELWKMIFEDLAISLQGLNNIRLTCRSLAALIVPEDFILILSRFKKDRDRFELFSRSLSLSRQARKLIWENLELEYILGAIKPLQRTDCDDSKLSLRCLPRNREFDYGDKEIGAARYTDNERKESITDVYDLEVLSFVLCHPECKVRSFNVNMGTGSLYQNHLTSIDIGLFSGVFEGYGYLSSRLRHARNLRNLKLRILPCDERDIAREMVNTAIYRVAFGYDYAISKMLSRGKLSTDHPPPKPTKPIDREVASLLSNSNRPNNIHLNKNKNIAVAIANLGRQNQHLTLDECNVTSASELSQLQSFTIQPRDVTGSARIAVPETKVLAYLKKEIRDLWIEKFHSKSRLYVYTE</sequence>
<evidence type="ECO:0000313" key="1">
    <source>
        <dbReference type="EMBL" id="KAK5635133.1"/>
    </source>
</evidence>
<organism evidence="1 2">
    <name type="scientific">Xylaria bambusicola</name>
    <dbReference type="NCBI Taxonomy" id="326684"/>
    <lineage>
        <taxon>Eukaryota</taxon>
        <taxon>Fungi</taxon>
        <taxon>Dikarya</taxon>
        <taxon>Ascomycota</taxon>
        <taxon>Pezizomycotina</taxon>
        <taxon>Sordariomycetes</taxon>
        <taxon>Xylariomycetidae</taxon>
        <taxon>Xylariales</taxon>
        <taxon>Xylariaceae</taxon>
        <taxon>Xylaria</taxon>
    </lineage>
</organism>
<comment type="caution">
    <text evidence="1">The sequence shown here is derived from an EMBL/GenBank/DDBJ whole genome shotgun (WGS) entry which is preliminary data.</text>
</comment>
<reference evidence="1 2" key="1">
    <citation type="submission" date="2023-10" db="EMBL/GenBank/DDBJ databases">
        <title>Draft genome sequence of Xylaria bambusicola isolate GMP-LS, the root and basal stem rot pathogen of sugarcane in Indonesia.</title>
        <authorList>
            <person name="Selvaraj P."/>
            <person name="Muralishankar V."/>
            <person name="Muruganantham S."/>
            <person name="Sp S."/>
            <person name="Haryani S."/>
            <person name="Lau K.J.X."/>
            <person name="Naqvi N.I."/>
        </authorList>
    </citation>
    <scope>NUCLEOTIDE SEQUENCE [LARGE SCALE GENOMIC DNA]</scope>
    <source>
        <strain evidence="1">GMP-LS</strain>
    </source>
</reference>
<dbReference type="EMBL" id="JAWHQM010000049">
    <property type="protein sequence ID" value="KAK5635133.1"/>
    <property type="molecule type" value="Genomic_DNA"/>
</dbReference>
<gene>
    <name evidence="1" type="ORF">RRF57_010845</name>
</gene>
<accession>A0AAN7UX83</accession>
<evidence type="ECO:0000313" key="2">
    <source>
        <dbReference type="Proteomes" id="UP001305414"/>
    </source>
</evidence>
<dbReference type="AlphaFoldDB" id="A0AAN7UX83"/>
<dbReference type="Proteomes" id="UP001305414">
    <property type="component" value="Unassembled WGS sequence"/>
</dbReference>
<proteinExistence type="predicted"/>
<keyword evidence="2" id="KW-1185">Reference proteome</keyword>
<name>A0AAN7UX83_9PEZI</name>